<gene>
    <name evidence="3" type="ORF">MMG00_03075</name>
</gene>
<name>A0ABY3X1U7_9GAMM</name>
<evidence type="ECO:0000313" key="3">
    <source>
        <dbReference type="EMBL" id="UNM96852.1"/>
    </source>
</evidence>
<evidence type="ECO:0000313" key="4">
    <source>
        <dbReference type="Proteomes" id="UP000829542"/>
    </source>
</evidence>
<dbReference type="PANTHER" id="PTHR11014:SF63">
    <property type="entry name" value="METALLOPEPTIDASE, PUTATIVE (AFU_ORTHOLOGUE AFUA_6G09600)-RELATED"/>
    <property type="match status" value="1"/>
</dbReference>
<dbReference type="SUPFAM" id="SSF53187">
    <property type="entry name" value="Zn-dependent exopeptidases"/>
    <property type="match status" value="1"/>
</dbReference>
<evidence type="ECO:0000259" key="2">
    <source>
        <dbReference type="Pfam" id="PF07687"/>
    </source>
</evidence>
<dbReference type="Gene3D" id="3.30.70.360">
    <property type="match status" value="1"/>
</dbReference>
<dbReference type="InterPro" id="IPR002933">
    <property type="entry name" value="Peptidase_M20"/>
</dbReference>
<dbReference type="PANTHER" id="PTHR11014">
    <property type="entry name" value="PEPTIDASE M20 FAMILY MEMBER"/>
    <property type="match status" value="1"/>
</dbReference>
<keyword evidence="4" id="KW-1185">Reference proteome</keyword>
<dbReference type="Pfam" id="PF07687">
    <property type="entry name" value="M20_dimer"/>
    <property type="match status" value="1"/>
</dbReference>
<sequence length="388" mass="42270">MELLAGIETIAAEMVKVRHHLHQNPELGFEEHETSKLVAEKLTKWGYQVTTGIGKTGVVAKLVTGAGPAVGLRADMDALPILEENNFAYKSQKEGLMHACGHDGHTATLLATAKYLAENPHFKGTLNLFFQPAEEGLGGAKAMIDDEVLSTFPCDAMFGFHNIPGLPVGHFGFRRGAAMASSDRVTVKIQGRGGHGAMPHLAVDPTMIAASIMMNLQSVVSRNIDPQHMTVISVGSIHGGKTFNVIPDAVTLQLSVRNLNTETQNLVEKRIKELIHFQAQSYGGSAEIDYIRSYPILYNSEKETDFAENVAKDVLGESKIITDFPAMTASEDFSFFANECPSSYLFVGNGLSGPHGCSVHNPKYDFNDDLIAIVANYWAQLVYRFCPQ</sequence>
<dbReference type="Proteomes" id="UP000829542">
    <property type="component" value="Chromosome"/>
</dbReference>
<dbReference type="EMBL" id="CP093379">
    <property type="protein sequence ID" value="UNM96852.1"/>
    <property type="molecule type" value="Genomic_DNA"/>
</dbReference>
<reference evidence="3 4" key="1">
    <citation type="submission" date="2022-03" db="EMBL/GenBank/DDBJ databases">
        <title>Ignatzschineria rhizosphaerae HR5S32.</title>
        <authorList>
            <person name="Sun J.Q."/>
            <person name="Feng J.Y."/>
        </authorList>
    </citation>
    <scope>NUCLEOTIDE SEQUENCE [LARGE SCALE GENOMIC DNA]</scope>
    <source>
        <strain evidence="3 4">HR5S32</strain>
    </source>
</reference>
<organism evidence="3 4">
    <name type="scientific">Ignatzschineria rhizosphaerae</name>
    <dbReference type="NCBI Taxonomy" id="2923279"/>
    <lineage>
        <taxon>Bacteria</taxon>
        <taxon>Pseudomonadati</taxon>
        <taxon>Pseudomonadota</taxon>
        <taxon>Gammaproteobacteria</taxon>
        <taxon>Cardiobacteriales</taxon>
        <taxon>Ignatzschineriaceae</taxon>
        <taxon>Ignatzschineria</taxon>
    </lineage>
</organism>
<accession>A0ABY3X1U7</accession>
<evidence type="ECO:0000256" key="1">
    <source>
        <dbReference type="ARBA" id="ARBA00022801"/>
    </source>
</evidence>
<proteinExistence type="predicted"/>
<dbReference type="Gene3D" id="3.40.630.10">
    <property type="entry name" value="Zn peptidases"/>
    <property type="match status" value="1"/>
</dbReference>
<dbReference type="PIRSF" id="PIRSF005962">
    <property type="entry name" value="Pept_M20D_amidohydro"/>
    <property type="match status" value="1"/>
</dbReference>
<dbReference type="Pfam" id="PF01546">
    <property type="entry name" value="Peptidase_M20"/>
    <property type="match status" value="1"/>
</dbReference>
<dbReference type="CDD" id="cd05666">
    <property type="entry name" value="M20_Acy1-like"/>
    <property type="match status" value="1"/>
</dbReference>
<protein>
    <submittedName>
        <fullName evidence="3">M20 family metallopeptidase</fullName>
    </submittedName>
</protein>
<dbReference type="NCBIfam" id="TIGR01891">
    <property type="entry name" value="amidohydrolases"/>
    <property type="match status" value="1"/>
</dbReference>
<dbReference type="InterPro" id="IPR011650">
    <property type="entry name" value="Peptidase_M20_dimer"/>
</dbReference>
<dbReference type="SUPFAM" id="SSF55031">
    <property type="entry name" value="Bacterial exopeptidase dimerisation domain"/>
    <property type="match status" value="1"/>
</dbReference>
<dbReference type="InterPro" id="IPR017439">
    <property type="entry name" value="Amidohydrolase"/>
</dbReference>
<keyword evidence="1" id="KW-0378">Hydrolase</keyword>
<feature type="domain" description="Peptidase M20 dimerisation" evidence="2">
    <location>
        <begin position="184"/>
        <end position="275"/>
    </location>
</feature>
<dbReference type="RefSeq" id="WP_242151247.1">
    <property type="nucleotide sequence ID" value="NZ_CP093379.1"/>
</dbReference>
<dbReference type="InterPro" id="IPR036264">
    <property type="entry name" value="Bact_exopeptidase_dim_dom"/>
</dbReference>